<dbReference type="OrthoDB" id="437078at2759"/>
<accession>A0A9P8QPB8</accession>
<evidence type="ECO:0000259" key="2">
    <source>
        <dbReference type="Pfam" id="PF07962"/>
    </source>
</evidence>
<name>A0A9P8QPB8_9HYPO</name>
<protein>
    <submittedName>
        <fullName evidence="3">Replication fork protection complex subunit csm3 swi3</fullName>
    </submittedName>
</protein>
<evidence type="ECO:0000313" key="3">
    <source>
        <dbReference type="EMBL" id="KAH6607095.1"/>
    </source>
</evidence>
<reference evidence="3" key="1">
    <citation type="submission" date="2021-08" db="EMBL/GenBank/DDBJ databases">
        <title>Chromosome-Level Trichoderma cornu-damae using Hi-C Data.</title>
        <authorList>
            <person name="Kim C.S."/>
        </authorList>
    </citation>
    <scope>NUCLEOTIDE SEQUENCE</scope>
    <source>
        <strain evidence="3">KA19-0412C</strain>
    </source>
</reference>
<sequence length="239" mass="26956">MPMPSPFSTERQPAHGDDLDDYGHDEIMSDSPVASPTPQQQPTGTKRKEPDPGLGIDEEVSVKMRRRDPLVKLDEERYFSDTASLLSLYQLWLDDLFPKARFLDALTMVEKVGHKKVLMIARNEWINQERHKLSGTDDGDVEMEVAAVAAMPAVAEGSQGDISMDRAQKTPERYTVPDDDLYDATPRTSPRHAEPRLTLPNDVPDDHDPMSDAVFDFADDEEAMLEMEGLLWSDRDMIL</sequence>
<feature type="region of interest" description="Disordered" evidence="1">
    <location>
        <begin position="157"/>
        <end position="209"/>
    </location>
</feature>
<dbReference type="GO" id="GO:0031297">
    <property type="term" value="P:replication fork processing"/>
    <property type="evidence" value="ECO:0007669"/>
    <property type="project" value="InterPro"/>
</dbReference>
<feature type="compositionally biased region" description="Basic and acidic residues" evidence="1">
    <location>
        <begin position="163"/>
        <end position="176"/>
    </location>
</feature>
<dbReference type="GO" id="GO:0005634">
    <property type="term" value="C:nucleus"/>
    <property type="evidence" value="ECO:0007669"/>
    <property type="project" value="InterPro"/>
</dbReference>
<dbReference type="InterPro" id="IPR012923">
    <property type="entry name" value="Csm3"/>
</dbReference>
<dbReference type="GO" id="GO:0006974">
    <property type="term" value="P:DNA damage response"/>
    <property type="evidence" value="ECO:0007669"/>
    <property type="project" value="InterPro"/>
</dbReference>
<organism evidence="3 4">
    <name type="scientific">Trichoderma cornu-damae</name>
    <dbReference type="NCBI Taxonomy" id="654480"/>
    <lineage>
        <taxon>Eukaryota</taxon>
        <taxon>Fungi</taxon>
        <taxon>Dikarya</taxon>
        <taxon>Ascomycota</taxon>
        <taxon>Pezizomycotina</taxon>
        <taxon>Sordariomycetes</taxon>
        <taxon>Hypocreomycetidae</taxon>
        <taxon>Hypocreales</taxon>
        <taxon>Hypocreaceae</taxon>
        <taxon>Trichoderma</taxon>
    </lineage>
</organism>
<feature type="region of interest" description="Disordered" evidence="1">
    <location>
        <begin position="1"/>
        <end position="58"/>
    </location>
</feature>
<dbReference type="Pfam" id="PF07962">
    <property type="entry name" value="Swi3"/>
    <property type="match status" value="1"/>
</dbReference>
<feature type="compositionally biased region" description="Polar residues" evidence="1">
    <location>
        <begin position="32"/>
        <end position="44"/>
    </location>
</feature>
<gene>
    <name evidence="3" type="ORF">Trco_003408</name>
</gene>
<keyword evidence="4" id="KW-1185">Reference proteome</keyword>
<comment type="caution">
    <text evidence="3">The sequence shown here is derived from an EMBL/GenBank/DDBJ whole genome shotgun (WGS) entry which is preliminary data.</text>
</comment>
<dbReference type="EMBL" id="JAIWOZ010000003">
    <property type="protein sequence ID" value="KAH6607095.1"/>
    <property type="molecule type" value="Genomic_DNA"/>
</dbReference>
<dbReference type="Proteomes" id="UP000827724">
    <property type="component" value="Unassembled WGS sequence"/>
</dbReference>
<feature type="domain" description="Chromosome segregation in meiosis protein 3" evidence="2">
    <location>
        <begin position="76"/>
        <end position="129"/>
    </location>
</feature>
<dbReference type="AlphaFoldDB" id="A0A9P8QPB8"/>
<evidence type="ECO:0000256" key="1">
    <source>
        <dbReference type="SAM" id="MobiDB-lite"/>
    </source>
</evidence>
<feature type="compositionally biased region" description="Polar residues" evidence="1">
    <location>
        <begin position="1"/>
        <end position="11"/>
    </location>
</feature>
<proteinExistence type="predicted"/>
<feature type="compositionally biased region" description="Basic and acidic residues" evidence="1">
    <location>
        <begin position="12"/>
        <end position="27"/>
    </location>
</feature>
<evidence type="ECO:0000313" key="4">
    <source>
        <dbReference type="Proteomes" id="UP000827724"/>
    </source>
</evidence>